<feature type="domain" description="BTB" evidence="1">
    <location>
        <begin position="14"/>
        <end position="80"/>
    </location>
</feature>
<dbReference type="OrthoDB" id="194443at2759"/>
<protein>
    <recommendedName>
        <fullName evidence="1">BTB domain-containing protein</fullName>
    </recommendedName>
</protein>
<dbReference type="PANTHER" id="PTHR47843">
    <property type="entry name" value="BTB DOMAIN-CONTAINING PROTEIN-RELATED"/>
    <property type="match status" value="1"/>
</dbReference>
<sequence>MSRLSTVTTEGGFVVVEIANGVKHHLHRALLIQHSEYFKKALNGPWKESHEGVVRLDDVKSGPFNIFVDRLYSGKVPLEDDYHQNCKGEDTRDIIKLGAIALGNRSMAPAFAKATQKHFIDKHLAKWASRERHCKSPSFEVIICAFSILRNDNDILKMLVDQHVSYYTVSPASDALVEGRKVKDRLPHELLVRVIHKYGQTKTRNGYLLRACDYHGHASQDERALCAGA</sequence>
<name>A0A8H7IVZ4_9PLEO</name>
<dbReference type="PANTHER" id="PTHR47843:SF2">
    <property type="entry name" value="BTB DOMAIN-CONTAINING PROTEIN"/>
    <property type="match status" value="1"/>
</dbReference>
<dbReference type="InterPro" id="IPR011333">
    <property type="entry name" value="SKP1/BTB/POZ_sf"/>
</dbReference>
<dbReference type="EMBL" id="RZGK01000015">
    <property type="protein sequence ID" value="KAF9693780.1"/>
    <property type="molecule type" value="Genomic_DNA"/>
</dbReference>
<dbReference type="Gene3D" id="3.30.710.10">
    <property type="entry name" value="Potassium Channel Kv1.1, Chain A"/>
    <property type="match status" value="1"/>
</dbReference>
<dbReference type="SUPFAM" id="SSF54695">
    <property type="entry name" value="POZ domain"/>
    <property type="match status" value="1"/>
</dbReference>
<evidence type="ECO:0000313" key="2">
    <source>
        <dbReference type="EMBL" id="KAF9693780.1"/>
    </source>
</evidence>
<keyword evidence="3" id="KW-1185">Reference proteome</keyword>
<reference evidence="2" key="1">
    <citation type="submission" date="2018-12" db="EMBL/GenBank/DDBJ databases">
        <authorList>
            <person name="Syme R.A."/>
            <person name="Farfan-Caceres L."/>
            <person name="Lichtenzveig J."/>
        </authorList>
    </citation>
    <scope>NUCLEOTIDE SEQUENCE</scope>
    <source>
        <strain evidence="2">Al4</strain>
    </source>
</reference>
<dbReference type="Proteomes" id="UP000651452">
    <property type="component" value="Unassembled WGS sequence"/>
</dbReference>
<evidence type="ECO:0000259" key="1">
    <source>
        <dbReference type="PROSITE" id="PS50097"/>
    </source>
</evidence>
<accession>A0A8H7IVZ4</accession>
<dbReference type="InterPro" id="IPR000210">
    <property type="entry name" value="BTB/POZ_dom"/>
</dbReference>
<gene>
    <name evidence="2" type="ORF">EKO04_008156</name>
</gene>
<organism evidence="2 3">
    <name type="scientific">Ascochyta lentis</name>
    <dbReference type="NCBI Taxonomy" id="205686"/>
    <lineage>
        <taxon>Eukaryota</taxon>
        <taxon>Fungi</taxon>
        <taxon>Dikarya</taxon>
        <taxon>Ascomycota</taxon>
        <taxon>Pezizomycotina</taxon>
        <taxon>Dothideomycetes</taxon>
        <taxon>Pleosporomycetidae</taxon>
        <taxon>Pleosporales</taxon>
        <taxon>Pleosporineae</taxon>
        <taxon>Didymellaceae</taxon>
        <taxon>Ascochyta</taxon>
    </lineage>
</organism>
<dbReference type="AlphaFoldDB" id="A0A8H7IVZ4"/>
<evidence type="ECO:0000313" key="3">
    <source>
        <dbReference type="Proteomes" id="UP000651452"/>
    </source>
</evidence>
<dbReference type="CDD" id="cd18186">
    <property type="entry name" value="BTB_POZ_ZBTB_KLHL-like"/>
    <property type="match status" value="1"/>
</dbReference>
<proteinExistence type="predicted"/>
<comment type="caution">
    <text evidence="2">The sequence shown here is derived from an EMBL/GenBank/DDBJ whole genome shotgun (WGS) entry which is preliminary data.</text>
</comment>
<reference evidence="2" key="2">
    <citation type="submission" date="2020-09" db="EMBL/GenBank/DDBJ databases">
        <title>Reference genome assembly for Australian Ascochyta lentis isolate Al4.</title>
        <authorList>
            <person name="Lee R.C."/>
            <person name="Farfan-Caceres L.M."/>
            <person name="Debler J.W."/>
            <person name="Williams A.H."/>
            <person name="Henares B.M."/>
        </authorList>
    </citation>
    <scope>NUCLEOTIDE SEQUENCE</scope>
    <source>
        <strain evidence="2">Al4</strain>
    </source>
</reference>
<dbReference type="PROSITE" id="PS50097">
    <property type="entry name" value="BTB"/>
    <property type="match status" value="1"/>
</dbReference>
<dbReference type="Pfam" id="PF00651">
    <property type="entry name" value="BTB"/>
    <property type="match status" value="1"/>
</dbReference>